<dbReference type="EMBL" id="BMLT01000001">
    <property type="protein sequence ID" value="GGO76188.1"/>
    <property type="molecule type" value="Genomic_DNA"/>
</dbReference>
<feature type="compositionally biased region" description="Basic and acidic residues" evidence="1">
    <location>
        <begin position="142"/>
        <end position="151"/>
    </location>
</feature>
<dbReference type="AlphaFoldDB" id="A0A917Z7I6"/>
<feature type="domain" description="eCIS core" evidence="2">
    <location>
        <begin position="207"/>
        <end position="284"/>
    </location>
</feature>
<comment type="caution">
    <text evidence="3">The sequence shown here is derived from an EMBL/GenBank/DDBJ whole genome shotgun (WGS) entry which is preliminary data.</text>
</comment>
<reference evidence="3 4" key="1">
    <citation type="journal article" date="2014" name="Int. J. Syst. Evol. Microbiol.">
        <title>Complete genome sequence of Corynebacterium casei LMG S-19264T (=DSM 44701T), isolated from a smear-ripened cheese.</title>
        <authorList>
            <consortium name="US DOE Joint Genome Institute (JGI-PGF)"/>
            <person name="Walter F."/>
            <person name="Albersmeier A."/>
            <person name="Kalinowski J."/>
            <person name="Ruckert C."/>
        </authorList>
    </citation>
    <scope>NUCLEOTIDE SEQUENCE [LARGE SCALE GENOMIC DNA]</scope>
    <source>
        <strain evidence="3 4">CGMCC 1.7286</strain>
    </source>
</reference>
<evidence type="ECO:0000313" key="4">
    <source>
        <dbReference type="Proteomes" id="UP000599578"/>
    </source>
</evidence>
<accession>A0A917Z7I6</accession>
<evidence type="ECO:0000313" key="3">
    <source>
        <dbReference type="EMBL" id="GGO76188.1"/>
    </source>
</evidence>
<keyword evidence="4" id="KW-1185">Reference proteome</keyword>
<organism evidence="3 4">
    <name type="scientific">Marinobacterium nitratireducens</name>
    <dbReference type="NCBI Taxonomy" id="518897"/>
    <lineage>
        <taxon>Bacteria</taxon>
        <taxon>Pseudomonadati</taxon>
        <taxon>Pseudomonadota</taxon>
        <taxon>Gammaproteobacteria</taxon>
        <taxon>Oceanospirillales</taxon>
        <taxon>Oceanospirillaceae</taxon>
        <taxon>Marinobacterium</taxon>
    </lineage>
</organism>
<proteinExistence type="predicted"/>
<protein>
    <recommendedName>
        <fullName evidence="2">eCIS core domain-containing protein</fullName>
    </recommendedName>
</protein>
<evidence type="ECO:0000259" key="2">
    <source>
        <dbReference type="Pfam" id="PF13699"/>
    </source>
</evidence>
<gene>
    <name evidence="3" type="ORF">GCM10011348_02800</name>
</gene>
<dbReference type="RefSeq" id="WP_188857557.1">
    <property type="nucleotide sequence ID" value="NZ_BMLT01000001.1"/>
</dbReference>
<name>A0A917Z7I6_9GAMM</name>
<evidence type="ECO:0000256" key="1">
    <source>
        <dbReference type="SAM" id="MobiDB-lite"/>
    </source>
</evidence>
<feature type="region of interest" description="Disordered" evidence="1">
    <location>
        <begin position="1"/>
        <end position="163"/>
    </location>
</feature>
<dbReference type="InterPro" id="IPR025295">
    <property type="entry name" value="eCIS_core_dom"/>
</dbReference>
<sequence length="1224" mass="132213">MDAKQISKPKATTQRKTQGPPKSRRKLRKPAYLQRKLQVSDPQDAEEKEADAVAADVRRSARPAPDEETPPVASAQRVVGRTVARQADEEEEEAMMPKVRRQEEEEAAQPKLQREEEEEAAQTKLMRQLEEEEETAQTKLWRKGEEEEAQTKLRRQTGDEEEEPLMAKLWRQQEEEPEAAAPSEEQEETSAALLEQKIQNSRGNGSPLPDAVLKDMEQQFGNDFSHVVIHNDNEAAELCRELNARAFTVGSDIYFAPGEFTPETEAGRELLAHELTHVIQQGRQVARKIYRAGGAASAAAPAATPTERATQRGATLATNGVLTHPTLGEMDRSAHTITLPRIDLPGVKKPFTPQPCVIEAGRTRDNTQSSVWDGAVQEGSLDSALTTKVADAPSMTINNEPAYYLKLKRENQFIMGTKPQIVQQLKRPRWNRQGSFRTYDVDHKREFQLGGADGDIANFWLLESSANRSSGSKINNELNRKIDDLLALGRHVWSANTVRSSAINARARDEVTITQHGATMRVAGHPEDHYTIDQINSGAHLSGLNVLNERQIRHYNLQGSPTRIVIFSNPNGGQRASIPWREGQQQVELGQDPGWGFSGRNSAASIRVTQLNYQQAAGSTEGGTGTVTGFAYSQNKYLQGQPFTWNIVPMAGVMYGGVIDPSSVQGWVRNRLRAKGFSPVEIDNAQLQGGVGLVAGGQINCDLPLLRGTRIGLNITGSDVEVDATIPIDGISLPRPISITHSSLRIFAGTRGFGAEGMIGVEIENLGSGEIRAGMSSEQAFEAQGKFNFDPNLFDRAEIDAWYRNGQFGGRGTIGIDQPDKIKGIRSANITAEYNEGAFSATGDVQPDIPGIQQAGLSVAYSEEAGLTIGGNLQLTANPAIRSGSIDVTVNKRGDDWRVSASGTAQPAIPGVDSQLTVSYDDGAFTAEFSGAFQRGMLSGRVTVGATNRAVGEDGRPSGDPLPEGALNIYGSGSATIQIAPWLQGTAGIRFDPNGEVTVSGEIGIPNEVEIFARREINKSIFNIAVQAPIVPGIVAEVGGGLSAVAGIGPGVIDEMRIGITYNPAHEENTRVTGDAHLRVPADAGLRLSVRAGIGLGITGASATGGLEIGGTLGIEGAAEAGVHIDWTPSDGLDISANLAVHAQPSFTFDISGYVSVRALGFSVYDERWQFASYTFGSGYRFGIRLPVHYHEGEPFDISLDDVQFEVPDIDTNQLLRGLIGRIA</sequence>
<dbReference type="Pfam" id="PF13699">
    <property type="entry name" value="eCIS_core"/>
    <property type="match status" value="1"/>
</dbReference>
<dbReference type="Proteomes" id="UP000599578">
    <property type="component" value="Unassembled WGS sequence"/>
</dbReference>